<sequence>MDWLVGHQANARILALVGDVLGIEPERRVVCLERTGNTATASIPLALSQLASSGRLRAGDRVVLTSFGGGLSWGSTTLIWPRAVAVSEPGAERFSTGASA</sequence>
<dbReference type="PATRIC" id="fig|1352936.5.peg.8322"/>
<dbReference type="InterPro" id="IPR016039">
    <property type="entry name" value="Thiolase-like"/>
</dbReference>
<evidence type="ECO:0000256" key="1">
    <source>
        <dbReference type="ARBA" id="ARBA00022679"/>
    </source>
</evidence>
<dbReference type="Pfam" id="PF08541">
    <property type="entry name" value="ACP_syn_III_C"/>
    <property type="match status" value="1"/>
</dbReference>
<keyword evidence="1" id="KW-0808">Transferase</keyword>
<gene>
    <name evidence="4" type="ORF">M878_40200</name>
</gene>
<dbReference type="Proteomes" id="UP000017984">
    <property type="component" value="Chromosome"/>
</dbReference>
<dbReference type="PANTHER" id="PTHR34069">
    <property type="entry name" value="3-OXOACYL-[ACYL-CARRIER-PROTEIN] SYNTHASE 3"/>
    <property type="match status" value="1"/>
</dbReference>
<comment type="caution">
    <text evidence="4">The sequence shown here is derived from an EMBL/GenBank/DDBJ whole genome shotgun (WGS) entry which is preliminary data.</text>
</comment>
<evidence type="ECO:0000313" key="5">
    <source>
        <dbReference type="Proteomes" id="UP000017984"/>
    </source>
</evidence>
<evidence type="ECO:0000256" key="2">
    <source>
        <dbReference type="ARBA" id="ARBA00023315"/>
    </source>
</evidence>
<keyword evidence="2" id="KW-0012">Acyltransferase</keyword>
<dbReference type="SUPFAM" id="SSF53901">
    <property type="entry name" value="Thiolase-like"/>
    <property type="match status" value="1"/>
</dbReference>
<evidence type="ECO:0000259" key="3">
    <source>
        <dbReference type="Pfam" id="PF08541"/>
    </source>
</evidence>
<proteinExistence type="predicted"/>
<accession>V6JJK8</accession>
<dbReference type="EMBL" id="AWQX01000360">
    <property type="protein sequence ID" value="EST20035.1"/>
    <property type="molecule type" value="Genomic_DNA"/>
</dbReference>
<reference evidence="4 5" key="1">
    <citation type="journal article" date="2014" name="Genome Announc.">
        <title>Draft Genome Sequence of Streptomyces roseochromogenes subsp. oscitans DS 12.976, Producer of the Aminocoumarin Antibiotic Clorobiocin.</title>
        <authorList>
            <person name="Ruckert C."/>
            <person name="Kalinowski J."/>
            <person name="Heide L."/>
            <person name="Apel A.K."/>
        </authorList>
    </citation>
    <scope>NUCLEOTIDE SEQUENCE [LARGE SCALE GENOMIC DNA]</scope>
    <source>
        <strain evidence="4 5">DS 12.976</strain>
    </source>
</reference>
<organism evidence="4 5">
    <name type="scientific">Streptomyces roseochromogenus subsp. oscitans DS 12.976</name>
    <dbReference type="NCBI Taxonomy" id="1352936"/>
    <lineage>
        <taxon>Bacteria</taxon>
        <taxon>Bacillati</taxon>
        <taxon>Actinomycetota</taxon>
        <taxon>Actinomycetes</taxon>
        <taxon>Kitasatosporales</taxon>
        <taxon>Streptomycetaceae</taxon>
        <taxon>Streptomyces</taxon>
    </lineage>
</organism>
<keyword evidence="5" id="KW-1185">Reference proteome</keyword>
<feature type="domain" description="Beta-ketoacyl-[acyl-carrier-protein] synthase III C-terminal" evidence="3">
    <location>
        <begin position="2"/>
        <end position="80"/>
    </location>
</feature>
<dbReference type="PANTHER" id="PTHR34069:SF2">
    <property type="entry name" value="BETA-KETOACYL-[ACYL-CARRIER-PROTEIN] SYNTHASE III"/>
    <property type="match status" value="1"/>
</dbReference>
<name>V6JJK8_STRRC</name>
<dbReference type="STRING" id="1352936.M878_40200"/>
<evidence type="ECO:0000313" key="4">
    <source>
        <dbReference type="EMBL" id="EST20035.1"/>
    </source>
</evidence>
<dbReference type="HOGENOM" id="CLU_2304515_0_0_11"/>
<dbReference type="InterPro" id="IPR013747">
    <property type="entry name" value="ACP_syn_III_C"/>
</dbReference>
<protein>
    <recommendedName>
        <fullName evidence="3">Beta-ketoacyl-[acyl-carrier-protein] synthase III C-terminal domain-containing protein</fullName>
    </recommendedName>
</protein>
<dbReference type="GO" id="GO:0044550">
    <property type="term" value="P:secondary metabolite biosynthetic process"/>
    <property type="evidence" value="ECO:0007669"/>
    <property type="project" value="TreeGrafter"/>
</dbReference>
<dbReference type="Gene3D" id="3.40.47.10">
    <property type="match status" value="1"/>
</dbReference>
<dbReference type="GO" id="GO:0016747">
    <property type="term" value="F:acyltransferase activity, transferring groups other than amino-acyl groups"/>
    <property type="evidence" value="ECO:0007669"/>
    <property type="project" value="UniProtKB-ARBA"/>
</dbReference>
<dbReference type="RefSeq" id="WP_023552869.1">
    <property type="nucleotide sequence ID" value="NZ_CM002285.1"/>
</dbReference>
<dbReference type="AlphaFoldDB" id="V6JJK8"/>